<proteinExistence type="predicted"/>
<comment type="caution">
    <text evidence="2">The sequence shown here is derived from an EMBL/GenBank/DDBJ whole genome shotgun (WGS) entry which is preliminary data.</text>
</comment>
<feature type="non-terminal residue" evidence="2">
    <location>
        <position position="82"/>
    </location>
</feature>
<accession>A0ABW6XCT3</accession>
<keyword evidence="3" id="KW-1185">Reference proteome</keyword>
<evidence type="ECO:0000313" key="3">
    <source>
        <dbReference type="Proteomes" id="UP001602322"/>
    </source>
</evidence>
<name>A0ABW6XCT3_9ACTN</name>
<evidence type="ECO:0000256" key="1">
    <source>
        <dbReference type="SAM" id="MobiDB-lite"/>
    </source>
</evidence>
<feature type="region of interest" description="Disordered" evidence="1">
    <location>
        <begin position="1"/>
        <end position="82"/>
    </location>
</feature>
<protein>
    <submittedName>
        <fullName evidence="2">Uncharacterized protein</fullName>
    </submittedName>
</protein>
<feature type="compositionally biased region" description="Low complexity" evidence="1">
    <location>
        <begin position="54"/>
        <end position="66"/>
    </location>
</feature>
<evidence type="ECO:0000313" key="2">
    <source>
        <dbReference type="EMBL" id="MFF5899570.1"/>
    </source>
</evidence>
<organism evidence="2 3">
    <name type="scientific">Streptomyces argenteolus</name>
    <dbReference type="NCBI Taxonomy" id="67274"/>
    <lineage>
        <taxon>Bacteria</taxon>
        <taxon>Bacillati</taxon>
        <taxon>Actinomycetota</taxon>
        <taxon>Actinomycetes</taxon>
        <taxon>Kitasatosporales</taxon>
        <taxon>Streptomycetaceae</taxon>
        <taxon>Streptomyces</taxon>
    </lineage>
</organism>
<dbReference type="RefSeq" id="WP_387906662.1">
    <property type="nucleotide sequence ID" value="NZ_JBIBEG010000008.1"/>
</dbReference>
<feature type="compositionally biased region" description="Basic and acidic residues" evidence="1">
    <location>
        <begin position="23"/>
        <end position="50"/>
    </location>
</feature>
<dbReference type="Proteomes" id="UP001602322">
    <property type="component" value="Unassembled WGS sequence"/>
</dbReference>
<sequence length="82" mass="9076">MVSAEPIDSSLSSSQPIRFGRNASDKVESAERQRPFRRPLESNSDRKRNGNESGKVGLAGKGNAKAKNWKAKQAVTRFDRES</sequence>
<gene>
    <name evidence="2" type="ORF">ACFY8O_27095</name>
</gene>
<dbReference type="EMBL" id="JBIBEG010000008">
    <property type="protein sequence ID" value="MFF5899570.1"/>
    <property type="molecule type" value="Genomic_DNA"/>
</dbReference>
<reference evidence="2 3" key="1">
    <citation type="submission" date="2024-10" db="EMBL/GenBank/DDBJ databases">
        <title>The Natural Products Discovery Center: Release of the First 8490 Sequenced Strains for Exploring Actinobacteria Biosynthetic Diversity.</title>
        <authorList>
            <person name="Kalkreuter E."/>
            <person name="Kautsar S.A."/>
            <person name="Yang D."/>
            <person name="Bader C.D."/>
            <person name="Teijaro C.N."/>
            <person name="Fluegel L."/>
            <person name="Davis C.M."/>
            <person name="Simpson J.R."/>
            <person name="Lauterbach L."/>
            <person name="Steele A.D."/>
            <person name="Gui C."/>
            <person name="Meng S."/>
            <person name="Li G."/>
            <person name="Viehrig K."/>
            <person name="Ye F."/>
            <person name="Su P."/>
            <person name="Kiefer A.F."/>
            <person name="Nichols A."/>
            <person name="Cepeda A.J."/>
            <person name="Yan W."/>
            <person name="Fan B."/>
            <person name="Jiang Y."/>
            <person name="Adhikari A."/>
            <person name="Zheng C.-J."/>
            <person name="Schuster L."/>
            <person name="Cowan T.M."/>
            <person name="Smanski M.J."/>
            <person name="Chevrette M.G."/>
            <person name="De Carvalho L.P.S."/>
            <person name="Shen B."/>
        </authorList>
    </citation>
    <scope>NUCLEOTIDE SEQUENCE [LARGE SCALE GENOMIC DNA]</scope>
    <source>
        <strain evidence="2 3">NPDC012540</strain>
    </source>
</reference>